<name>A0A450S038_9GAMM</name>
<dbReference type="EMBL" id="CAADEY010000009">
    <property type="protein sequence ID" value="VFJ44750.1"/>
    <property type="molecule type" value="Genomic_DNA"/>
</dbReference>
<keyword evidence="2" id="KW-1133">Transmembrane helix</keyword>
<evidence type="ECO:0000256" key="1">
    <source>
        <dbReference type="SAM" id="MobiDB-lite"/>
    </source>
</evidence>
<sequence length="104" mass="11854">MTMQSPIEQSTFVADAGSSPSGAAEKSHFFDKPANVNRVLYVFFAICIGLLGIEFFFHRHVVHAWENLWGFYAIYGFVACVALVLIATQLRKILMRDEDYYEKP</sequence>
<organism evidence="4">
    <name type="scientific">Candidatus Kentrum sp. DK</name>
    <dbReference type="NCBI Taxonomy" id="2126562"/>
    <lineage>
        <taxon>Bacteria</taxon>
        <taxon>Pseudomonadati</taxon>
        <taxon>Pseudomonadota</taxon>
        <taxon>Gammaproteobacteria</taxon>
        <taxon>Candidatus Kentrum</taxon>
    </lineage>
</organism>
<protein>
    <submittedName>
        <fullName evidence="4">Uncharacterized protein</fullName>
    </submittedName>
</protein>
<keyword evidence="2" id="KW-0812">Transmembrane</keyword>
<proteinExistence type="predicted"/>
<accession>A0A450S038</accession>
<dbReference type="EMBL" id="CAADEX010000008">
    <property type="protein sequence ID" value="VFJ44919.1"/>
    <property type="molecule type" value="Genomic_DNA"/>
</dbReference>
<dbReference type="AlphaFoldDB" id="A0A450S038"/>
<keyword evidence="2" id="KW-0472">Membrane</keyword>
<feature type="region of interest" description="Disordered" evidence="1">
    <location>
        <begin position="1"/>
        <end position="26"/>
    </location>
</feature>
<evidence type="ECO:0000313" key="3">
    <source>
        <dbReference type="EMBL" id="VFJ44750.1"/>
    </source>
</evidence>
<reference evidence="4" key="1">
    <citation type="submission" date="2019-02" db="EMBL/GenBank/DDBJ databases">
        <authorList>
            <person name="Gruber-Vodicka R. H."/>
            <person name="Seah K. B. B."/>
        </authorList>
    </citation>
    <scope>NUCLEOTIDE SEQUENCE</scope>
    <source>
        <strain evidence="3">BECK_DK161</strain>
        <strain evidence="4">BECK_DK47</strain>
    </source>
</reference>
<evidence type="ECO:0000313" key="4">
    <source>
        <dbReference type="EMBL" id="VFJ44919.1"/>
    </source>
</evidence>
<feature type="transmembrane region" description="Helical" evidence="2">
    <location>
        <begin position="39"/>
        <end position="57"/>
    </location>
</feature>
<evidence type="ECO:0000256" key="2">
    <source>
        <dbReference type="SAM" id="Phobius"/>
    </source>
</evidence>
<gene>
    <name evidence="4" type="ORF">BECKDK2373B_GA0170837_100848</name>
    <name evidence="3" type="ORF">BECKDK2373C_GA0170839_100938</name>
</gene>
<feature type="transmembrane region" description="Helical" evidence="2">
    <location>
        <begin position="69"/>
        <end position="87"/>
    </location>
</feature>
<feature type="compositionally biased region" description="Polar residues" evidence="1">
    <location>
        <begin position="1"/>
        <end position="12"/>
    </location>
</feature>